<evidence type="ECO:0000256" key="2">
    <source>
        <dbReference type="ARBA" id="ARBA00022898"/>
    </source>
</evidence>
<evidence type="ECO:0000256" key="1">
    <source>
        <dbReference type="ARBA" id="ARBA00001933"/>
    </source>
</evidence>
<comment type="cofactor">
    <cofactor evidence="1">
        <name>pyridoxal 5'-phosphate</name>
        <dbReference type="ChEBI" id="CHEBI:597326"/>
    </cofactor>
</comment>
<proteinExistence type="predicted"/>
<sequence>MERTLEHVQADPIFQALNPEGKQFMGVRWFQKELNPYVQQDIRIAALILFGMFPHIKTVPAFQMMLEDFQNGIYNDKHTIVVDSSGNTAHAVARLARAFGFKEVKVVLSVDVPESKKGILAALSSVELIEVGAGKSVSQRAKEEAQKSGHYHLNQYIHLGNMRAHELYTGPEVLRVLGDSAAVVAVAMGSGGTAAGIGSFLKQKKSETVVLGVRPTLGEQVPGARDSKRMADVVTLPWEKFVDTVVEIGRKESFIGMRRLWGAVEPQPGPTSGLAFVGLMKYLAGLSREEREKLRGKTVGFICPDDGRFYSERTMGELDTNQGL</sequence>
<dbReference type="AlphaFoldDB" id="A0A1F6BW95"/>
<feature type="domain" description="Rhodanese" evidence="3">
    <location>
        <begin position="70"/>
        <end position="115"/>
    </location>
</feature>
<evidence type="ECO:0000313" key="4">
    <source>
        <dbReference type="EMBL" id="OGG41098.1"/>
    </source>
</evidence>
<reference evidence="4 5" key="1">
    <citation type="journal article" date="2016" name="Nat. Commun.">
        <title>Thousands of microbial genomes shed light on interconnected biogeochemical processes in an aquifer system.</title>
        <authorList>
            <person name="Anantharaman K."/>
            <person name="Brown C.T."/>
            <person name="Hug L.A."/>
            <person name="Sharon I."/>
            <person name="Castelle C.J."/>
            <person name="Probst A.J."/>
            <person name="Thomas B.C."/>
            <person name="Singh A."/>
            <person name="Wilkins M.J."/>
            <person name="Karaoz U."/>
            <person name="Brodie E.L."/>
            <person name="Williams K.H."/>
            <person name="Hubbard S.S."/>
            <person name="Banfield J.F."/>
        </authorList>
    </citation>
    <scope>NUCLEOTIDE SEQUENCE [LARGE SCALE GENOMIC DNA]</scope>
</reference>
<dbReference type="EMBL" id="MFKN01000013">
    <property type="protein sequence ID" value="OGG41098.1"/>
    <property type="molecule type" value="Genomic_DNA"/>
</dbReference>
<dbReference type="STRING" id="1798474.A2118_01440"/>
<evidence type="ECO:0000259" key="3">
    <source>
        <dbReference type="PROSITE" id="PS50206"/>
    </source>
</evidence>
<dbReference type="InterPro" id="IPR050214">
    <property type="entry name" value="Cys_Synth/Cystath_Beta-Synth"/>
</dbReference>
<evidence type="ECO:0000313" key="5">
    <source>
        <dbReference type="Proteomes" id="UP000179014"/>
    </source>
</evidence>
<gene>
    <name evidence="4" type="ORF">A2118_01440</name>
</gene>
<name>A0A1F6BW95_9BACT</name>
<comment type="caution">
    <text evidence="4">The sequence shown here is derived from an EMBL/GenBank/DDBJ whole genome shotgun (WGS) entry which is preliminary data.</text>
</comment>
<dbReference type="Gene3D" id="3.40.50.1100">
    <property type="match status" value="2"/>
</dbReference>
<protein>
    <recommendedName>
        <fullName evidence="3">Rhodanese domain-containing protein</fullName>
    </recommendedName>
</protein>
<keyword evidence="2" id="KW-0663">Pyridoxal phosphate</keyword>
<dbReference type="PROSITE" id="PS50206">
    <property type="entry name" value="RHODANESE_3"/>
    <property type="match status" value="1"/>
</dbReference>
<dbReference type="InterPro" id="IPR036052">
    <property type="entry name" value="TrpB-like_PALP_sf"/>
</dbReference>
<dbReference type="PANTHER" id="PTHR10314">
    <property type="entry name" value="CYSTATHIONINE BETA-SYNTHASE"/>
    <property type="match status" value="1"/>
</dbReference>
<dbReference type="Proteomes" id="UP000179014">
    <property type="component" value="Unassembled WGS sequence"/>
</dbReference>
<dbReference type="Pfam" id="PF00291">
    <property type="entry name" value="PALP"/>
    <property type="match status" value="1"/>
</dbReference>
<dbReference type="SUPFAM" id="SSF53686">
    <property type="entry name" value="Tryptophan synthase beta subunit-like PLP-dependent enzymes"/>
    <property type="match status" value="1"/>
</dbReference>
<dbReference type="GO" id="GO:1901605">
    <property type="term" value="P:alpha-amino acid metabolic process"/>
    <property type="evidence" value="ECO:0007669"/>
    <property type="project" value="UniProtKB-ARBA"/>
</dbReference>
<organism evidence="4 5">
    <name type="scientific">Candidatus Kaiserbacteria bacterium GWA2_50_9</name>
    <dbReference type="NCBI Taxonomy" id="1798474"/>
    <lineage>
        <taxon>Bacteria</taxon>
        <taxon>Candidatus Kaiseribacteriota</taxon>
    </lineage>
</organism>
<dbReference type="InterPro" id="IPR001926">
    <property type="entry name" value="TrpB-like_PALP"/>
</dbReference>
<accession>A0A1F6BW95</accession>
<dbReference type="InterPro" id="IPR001763">
    <property type="entry name" value="Rhodanese-like_dom"/>
</dbReference>